<name>A0A290S954_9GAMM</name>
<dbReference type="KEGG" id="part:PARC_b0473"/>
<proteinExistence type="predicted"/>
<dbReference type="Proteomes" id="UP000016505">
    <property type="component" value="Chromosome II"/>
</dbReference>
<accession>A0A290S954</accession>
<dbReference type="RefSeq" id="WP_010553981.1">
    <property type="nucleotide sequence ID" value="NZ_CP011026.1"/>
</dbReference>
<dbReference type="AlphaFoldDB" id="A0A290S954"/>
<dbReference type="OrthoDB" id="8607264at2"/>
<reference evidence="1 2" key="1">
    <citation type="journal article" date="2012" name="J. Bacteriol.">
        <title>Genome sequences of type strains of seven species of the marine bacterium Pseudoalteromonas.</title>
        <authorList>
            <person name="Xie B.B."/>
            <person name="Shu Y.L."/>
            <person name="Qin Q.L."/>
            <person name="Rong J.C."/>
            <person name="Zhang X.Y."/>
            <person name="Chen X.L."/>
            <person name="Shi M."/>
            <person name="He H.L."/>
            <person name="Zhou B.C."/>
            <person name="Zhang Y.Z."/>
        </authorList>
    </citation>
    <scope>NUCLEOTIDE SEQUENCE [LARGE SCALE GENOMIC DNA]</scope>
    <source>
        <strain evidence="1 2">A 37-1-2</strain>
    </source>
</reference>
<protein>
    <recommendedName>
        <fullName evidence="3">RelE toxin of RelE / RelB toxin-antitoxin system</fullName>
    </recommendedName>
</protein>
<dbReference type="EMBL" id="CP011026">
    <property type="protein sequence ID" value="ATC88668.1"/>
    <property type="molecule type" value="Genomic_DNA"/>
</dbReference>
<dbReference type="InterPro" id="IPR009387">
    <property type="entry name" value="HigB-2"/>
</dbReference>
<organism evidence="1 2">
    <name type="scientific">Pseudoalteromonas arctica A 37-1-2</name>
    <dbReference type="NCBI Taxonomy" id="1117313"/>
    <lineage>
        <taxon>Bacteria</taxon>
        <taxon>Pseudomonadati</taxon>
        <taxon>Pseudomonadota</taxon>
        <taxon>Gammaproteobacteria</taxon>
        <taxon>Alteromonadales</taxon>
        <taxon>Pseudoalteromonadaceae</taxon>
        <taxon>Pseudoalteromonas</taxon>
    </lineage>
</organism>
<sequence length="124" mass="14143">MYIFKSKWFSKWAEKECLTDHALQETIRELGEGLNDGELGGHVYKKRAAIQGQGKRGGFRTIVAFKVGDKSFFMFGFSKNQRDNIGKKELKTLKLMAKELLGYSDIQLKKAIESGELIEVINHE</sequence>
<evidence type="ECO:0000313" key="2">
    <source>
        <dbReference type="Proteomes" id="UP000016505"/>
    </source>
</evidence>
<dbReference type="PIRSF" id="PIRSF018634">
    <property type="entry name" value="UCP018634"/>
    <property type="match status" value="1"/>
</dbReference>
<dbReference type="Pfam" id="PF06296">
    <property type="entry name" value="RelE"/>
    <property type="match status" value="1"/>
</dbReference>
<evidence type="ECO:0000313" key="1">
    <source>
        <dbReference type="EMBL" id="ATC88668.1"/>
    </source>
</evidence>
<gene>
    <name evidence="1" type="ORF">PARC_b0473</name>
</gene>
<evidence type="ECO:0008006" key="3">
    <source>
        <dbReference type="Google" id="ProtNLM"/>
    </source>
</evidence>